<dbReference type="GO" id="GO:0043190">
    <property type="term" value="C:ATP-binding cassette (ABC) transporter complex"/>
    <property type="evidence" value="ECO:0007669"/>
    <property type="project" value="TreeGrafter"/>
</dbReference>
<dbReference type="PROSITE" id="PS00211">
    <property type="entry name" value="ABC_TRANSPORTER_1"/>
    <property type="match status" value="1"/>
</dbReference>
<organism evidence="5">
    <name type="scientific">marine sediment metagenome</name>
    <dbReference type="NCBI Taxonomy" id="412755"/>
    <lineage>
        <taxon>unclassified sequences</taxon>
        <taxon>metagenomes</taxon>
        <taxon>ecological metagenomes</taxon>
    </lineage>
</organism>
<dbReference type="InterPro" id="IPR027417">
    <property type="entry name" value="P-loop_NTPase"/>
</dbReference>
<dbReference type="SUPFAM" id="SSF52540">
    <property type="entry name" value="P-loop containing nucleoside triphosphate hydrolases"/>
    <property type="match status" value="1"/>
</dbReference>
<dbReference type="GO" id="GO:0042626">
    <property type="term" value="F:ATPase-coupled transmembrane transporter activity"/>
    <property type="evidence" value="ECO:0007669"/>
    <property type="project" value="TreeGrafter"/>
</dbReference>
<sequence length="236" mass="26000">TLLKHFNGLLTPAEGNVWISGLNTRDYDNMRDIRGTVGMVFQEPDAQIVATVVEEDVAFGPENLGVPQDEIRRRVDWALDTVGMSELKNRPSHLLSAGQKQLLVIASALSMKTKCLVLDEAASMLDPYARFKLMDTIARLHGKGMTVVTATHNMDEAALAQRIIVLSKGRISLEGPPGSIFTHDVDELKELKLAPPATVRIARRIAEQKSHFPEDILSVSGLVSEIARCYERSLNS</sequence>
<dbReference type="PANTHER" id="PTHR43553:SF24">
    <property type="entry name" value="ENERGY-COUPLING FACTOR TRANSPORTER ATP-BINDING PROTEIN ECFA1"/>
    <property type="match status" value="1"/>
</dbReference>
<dbReference type="GO" id="GO:0016887">
    <property type="term" value="F:ATP hydrolysis activity"/>
    <property type="evidence" value="ECO:0007669"/>
    <property type="project" value="InterPro"/>
</dbReference>
<dbReference type="PROSITE" id="PS50893">
    <property type="entry name" value="ABC_TRANSPORTER_2"/>
    <property type="match status" value="1"/>
</dbReference>
<protein>
    <recommendedName>
        <fullName evidence="4">ABC transporter domain-containing protein</fullName>
    </recommendedName>
</protein>
<dbReference type="Pfam" id="PF00005">
    <property type="entry name" value="ABC_tran"/>
    <property type="match status" value="1"/>
</dbReference>
<proteinExistence type="predicted"/>
<dbReference type="InterPro" id="IPR050095">
    <property type="entry name" value="ECF_ABC_transporter_ATP-bd"/>
</dbReference>
<dbReference type="Gene3D" id="3.40.50.300">
    <property type="entry name" value="P-loop containing nucleotide triphosphate hydrolases"/>
    <property type="match status" value="1"/>
</dbReference>
<evidence type="ECO:0000256" key="2">
    <source>
        <dbReference type="ARBA" id="ARBA00022741"/>
    </source>
</evidence>
<dbReference type="InterPro" id="IPR003439">
    <property type="entry name" value="ABC_transporter-like_ATP-bd"/>
</dbReference>
<keyword evidence="3" id="KW-0067">ATP-binding</keyword>
<dbReference type="InterPro" id="IPR017871">
    <property type="entry name" value="ABC_transporter-like_CS"/>
</dbReference>
<name>A0A0F8YPY1_9ZZZZ</name>
<dbReference type="AlphaFoldDB" id="A0A0F8YPY1"/>
<evidence type="ECO:0000256" key="1">
    <source>
        <dbReference type="ARBA" id="ARBA00022448"/>
    </source>
</evidence>
<evidence type="ECO:0000313" key="5">
    <source>
        <dbReference type="EMBL" id="KKK75820.1"/>
    </source>
</evidence>
<dbReference type="GO" id="GO:0005524">
    <property type="term" value="F:ATP binding"/>
    <property type="evidence" value="ECO:0007669"/>
    <property type="project" value="UniProtKB-KW"/>
</dbReference>
<keyword evidence="1" id="KW-0813">Transport</keyword>
<dbReference type="EMBL" id="LAZR01055686">
    <property type="protein sequence ID" value="KKK75820.1"/>
    <property type="molecule type" value="Genomic_DNA"/>
</dbReference>
<dbReference type="InterPro" id="IPR015856">
    <property type="entry name" value="ABC_transpr_CbiO/EcfA_su"/>
</dbReference>
<comment type="caution">
    <text evidence="5">The sequence shown here is derived from an EMBL/GenBank/DDBJ whole genome shotgun (WGS) entry which is preliminary data.</text>
</comment>
<feature type="domain" description="ABC transporter" evidence="4">
    <location>
        <begin position="2"/>
        <end position="193"/>
    </location>
</feature>
<evidence type="ECO:0000259" key="4">
    <source>
        <dbReference type="PROSITE" id="PS50893"/>
    </source>
</evidence>
<dbReference type="CDD" id="cd03225">
    <property type="entry name" value="ABC_cobalt_CbiO_domain1"/>
    <property type="match status" value="1"/>
</dbReference>
<keyword evidence="2" id="KW-0547">Nucleotide-binding</keyword>
<gene>
    <name evidence="5" type="ORF">LCGC14_2869880</name>
</gene>
<dbReference type="PANTHER" id="PTHR43553">
    <property type="entry name" value="HEAVY METAL TRANSPORTER"/>
    <property type="match status" value="1"/>
</dbReference>
<evidence type="ECO:0000256" key="3">
    <source>
        <dbReference type="ARBA" id="ARBA00022840"/>
    </source>
</evidence>
<feature type="non-terminal residue" evidence="5">
    <location>
        <position position="1"/>
    </location>
</feature>
<accession>A0A0F8YPY1</accession>
<reference evidence="5" key="1">
    <citation type="journal article" date="2015" name="Nature">
        <title>Complex archaea that bridge the gap between prokaryotes and eukaryotes.</title>
        <authorList>
            <person name="Spang A."/>
            <person name="Saw J.H."/>
            <person name="Jorgensen S.L."/>
            <person name="Zaremba-Niedzwiedzka K."/>
            <person name="Martijn J."/>
            <person name="Lind A.E."/>
            <person name="van Eijk R."/>
            <person name="Schleper C."/>
            <person name="Guy L."/>
            <person name="Ettema T.J."/>
        </authorList>
    </citation>
    <scope>NUCLEOTIDE SEQUENCE</scope>
</reference>